<dbReference type="SMART" id="SM00075">
    <property type="entry name" value="HYDRO"/>
    <property type="match status" value="1"/>
</dbReference>
<name>A0A8E2AMK3_9APHY</name>
<accession>A0A8E2AMK3</accession>
<dbReference type="InterPro" id="IPR001338">
    <property type="entry name" value="Class_I_Hydrophobin"/>
</dbReference>
<dbReference type="CDD" id="cd23507">
    <property type="entry name" value="hydrophobin_I"/>
    <property type="match status" value="1"/>
</dbReference>
<reference evidence="7 8" key="1">
    <citation type="submission" date="2016-07" db="EMBL/GenBank/DDBJ databases">
        <title>Draft genome of the white-rot fungus Obba rivulosa 3A-2.</title>
        <authorList>
            <consortium name="DOE Joint Genome Institute"/>
            <person name="Miettinen O."/>
            <person name="Riley R."/>
            <person name="Acob R."/>
            <person name="Barry K."/>
            <person name="Cullen D."/>
            <person name="De Vries R."/>
            <person name="Hainaut M."/>
            <person name="Hatakka A."/>
            <person name="Henrissat B."/>
            <person name="Hilden K."/>
            <person name="Kuo R."/>
            <person name="Labutti K."/>
            <person name="Lipzen A."/>
            <person name="Makela M.R."/>
            <person name="Sandor L."/>
            <person name="Spatafora J.W."/>
            <person name="Grigoriev I.V."/>
            <person name="Hibbett D.S."/>
        </authorList>
    </citation>
    <scope>NUCLEOTIDE SEQUENCE [LARGE SCALE GENOMIC DNA]</scope>
    <source>
        <strain evidence="7 8">3A-2</strain>
    </source>
</reference>
<feature type="chain" id="PRO_5034296816" description="Hydrophobin" evidence="6">
    <location>
        <begin position="20"/>
        <end position="107"/>
    </location>
</feature>
<dbReference type="Proteomes" id="UP000250043">
    <property type="component" value="Unassembled WGS sequence"/>
</dbReference>
<evidence type="ECO:0000256" key="3">
    <source>
        <dbReference type="ARBA" id="ARBA00022512"/>
    </source>
</evidence>
<evidence type="ECO:0000256" key="4">
    <source>
        <dbReference type="ARBA" id="ARBA00022525"/>
    </source>
</evidence>
<dbReference type="EMBL" id="KV722491">
    <property type="protein sequence ID" value="OCH87291.1"/>
    <property type="molecule type" value="Genomic_DNA"/>
</dbReference>
<evidence type="ECO:0000256" key="6">
    <source>
        <dbReference type="RuleBase" id="RU365009"/>
    </source>
</evidence>
<keyword evidence="6" id="KW-0732">Signal</keyword>
<evidence type="ECO:0000256" key="5">
    <source>
        <dbReference type="ARBA" id="ARBA00023157"/>
    </source>
</evidence>
<evidence type="ECO:0000256" key="2">
    <source>
        <dbReference type="ARBA" id="ARBA00010446"/>
    </source>
</evidence>
<dbReference type="AlphaFoldDB" id="A0A8E2AMK3"/>
<gene>
    <name evidence="7" type="ORF">OBBRIDRAFT_796364</name>
</gene>
<evidence type="ECO:0000313" key="8">
    <source>
        <dbReference type="Proteomes" id="UP000250043"/>
    </source>
</evidence>
<keyword evidence="4 6" id="KW-0964">Secreted</keyword>
<dbReference type="PROSITE" id="PS51257">
    <property type="entry name" value="PROKAR_LIPOPROTEIN"/>
    <property type="match status" value="1"/>
</dbReference>
<protein>
    <recommendedName>
        <fullName evidence="6">Hydrophobin</fullName>
    </recommendedName>
</protein>
<keyword evidence="3 6" id="KW-0134">Cell wall</keyword>
<evidence type="ECO:0000256" key="1">
    <source>
        <dbReference type="ARBA" id="ARBA00004191"/>
    </source>
</evidence>
<comment type="similarity">
    <text evidence="2 6">Belongs to the fungal hydrophobin family.</text>
</comment>
<organism evidence="7 8">
    <name type="scientific">Obba rivulosa</name>
    <dbReference type="NCBI Taxonomy" id="1052685"/>
    <lineage>
        <taxon>Eukaryota</taxon>
        <taxon>Fungi</taxon>
        <taxon>Dikarya</taxon>
        <taxon>Basidiomycota</taxon>
        <taxon>Agaricomycotina</taxon>
        <taxon>Agaricomycetes</taxon>
        <taxon>Polyporales</taxon>
        <taxon>Gelatoporiaceae</taxon>
        <taxon>Obba</taxon>
    </lineage>
</organism>
<evidence type="ECO:0000313" key="7">
    <source>
        <dbReference type="EMBL" id="OCH87291.1"/>
    </source>
</evidence>
<keyword evidence="8" id="KW-1185">Reference proteome</keyword>
<dbReference type="GO" id="GO:0005199">
    <property type="term" value="F:structural constituent of cell wall"/>
    <property type="evidence" value="ECO:0007669"/>
    <property type="project" value="InterPro"/>
</dbReference>
<feature type="signal peptide" evidence="6">
    <location>
        <begin position="1"/>
        <end position="19"/>
    </location>
</feature>
<sequence>MKFTTTFACIAGLATLAAATPMPWGSQPSSGASCCSSVGQVDSDPIASVLKGLGVVIQDITAIVGVNCSPITVVGVGSGSACSGTTVTCSSNELGGLIQIGCVPVTA</sequence>
<proteinExistence type="inferred from homology"/>
<keyword evidence="5 6" id="KW-1015">Disulfide bond</keyword>
<dbReference type="GO" id="GO:0009277">
    <property type="term" value="C:fungal-type cell wall"/>
    <property type="evidence" value="ECO:0007669"/>
    <property type="project" value="InterPro"/>
</dbReference>
<dbReference type="Pfam" id="PF01185">
    <property type="entry name" value="Hydrophobin"/>
    <property type="match status" value="1"/>
</dbReference>
<comment type="subcellular location">
    <subcellularLocation>
        <location evidence="1 6">Secreted</location>
        <location evidence="1 6">Cell wall</location>
    </subcellularLocation>
</comment>